<dbReference type="PANTHER" id="PTHR36895:SF1">
    <property type="entry name" value="YCF23 PROTEIN"/>
    <property type="match status" value="1"/>
</dbReference>
<keyword evidence="2" id="KW-1185">Reference proteome</keyword>
<protein>
    <recommendedName>
        <fullName evidence="3">DUF561 domain-containing protein</fullName>
    </recommendedName>
</protein>
<dbReference type="SUPFAM" id="SSF51569">
    <property type="entry name" value="Aldolase"/>
    <property type="match status" value="1"/>
</dbReference>
<accession>K9TXC0</accession>
<dbReference type="Pfam" id="PF04481">
    <property type="entry name" value="DUF561"/>
    <property type="match status" value="1"/>
</dbReference>
<name>K9TXC0_CHRTP</name>
<evidence type="ECO:0000313" key="1">
    <source>
        <dbReference type="EMBL" id="AFY87043.1"/>
    </source>
</evidence>
<dbReference type="PANTHER" id="PTHR36895">
    <property type="match status" value="1"/>
</dbReference>
<organism evidence="1 2">
    <name type="scientific">Chroococcidiopsis thermalis (strain PCC 7203)</name>
    <dbReference type="NCBI Taxonomy" id="251229"/>
    <lineage>
        <taxon>Bacteria</taxon>
        <taxon>Bacillati</taxon>
        <taxon>Cyanobacteriota</taxon>
        <taxon>Cyanophyceae</taxon>
        <taxon>Chroococcidiopsidales</taxon>
        <taxon>Chroococcidiopsidaceae</taxon>
        <taxon>Chroococcidiopsis</taxon>
    </lineage>
</organism>
<sequence length="264" mass="27644">MSQYSFTGHKREIMTMHPLLHQAFAQGRALKIISGLNNLDRQSVAATVNAADRGGATFVDIAADVELVQMVKELTNLPICVSAVDPEKFVTCVAAGADLIEIGNFDSFYAQGRRFEAEEVLALTEITRSLLPEITLSVTVPHILELDRQVQLAEELVKAGADIIQTEGGTSSSPVHPGTLGLVEKAAPTLAAAYEISRAVSVPVLCASGISNVTAPMAIASGAAGVGVGSAINQLNSEVAMIAAVRSLVESLATVNRPVLRTQG</sequence>
<evidence type="ECO:0000313" key="2">
    <source>
        <dbReference type="Proteomes" id="UP000010384"/>
    </source>
</evidence>
<dbReference type="EMBL" id="CP003597">
    <property type="protein sequence ID" value="AFY87043.1"/>
    <property type="molecule type" value="Genomic_DNA"/>
</dbReference>
<evidence type="ECO:0008006" key="3">
    <source>
        <dbReference type="Google" id="ProtNLM"/>
    </source>
</evidence>
<reference evidence="1 2" key="1">
    <citation type="submission" date="2012-06" db="EMBL/GenBank/DDBJ databases">
        <title>Finished chromosome of genome of Chroococcidiopsis thermalis PCC 7203.</title>
        <authorList>
            <consortium name="US DOE Joint Genome Institute"/>
            <person name="Gugger M."/>
            <person name="Coursin T."/>
            <person name="Rippka R."/>
            <person name="Tandeau De Marsac N."/>
            <person name="Huntemann M."/>
            <person name="Wei C.-L."/>
            <person name="Han J."/>
            <person name="Detter J.C."/>
            <person name="Han C."/>
            <person name="Tapia R."/>
            <person name="Davenport K."/>
            <person name="Daligault H."/>
            <person name="Erkkila T."/>
            <person name="Gu W."/>
            <person name="Munk A.C.C."/>
            <person name="Teshima H."/>
            <person name="Xu Y."/>
            <person name="Chain P."/>
            <person name="Chen A."/>
            <person name="Krypides N."/>
            <person name="Mavromatis K."/>
            <person name="Markowitz V."/>
            <person name="Szeto E."/>
            <person name="Ivanova N."/>
            <person name="Mikhailova N."/>
            <person name="Ovchinnikova G."/>
            <person name="Pagani I."/>
            <person name="Pati A."/>
            <person name="Goodwin L."/>
            <person name="Peters L."/>
            <person name="Pitluck S."/>
            <person name="Woyke T."/>
            <person name="Kerfeld C."/>
        </authorList>
    </citation>
    <scope>NUCLEOTIDE SEQUENCE [LARGE SCALE GENOMIC DNA]</scope>
    <source>
        <strain evidence="1 2">PCC 7203</strain>
    </source>
</reference>
<dbReference type="HOGENOM" id="CLU_031010_0_0_3"/>
<dbReference type="InterPro" id="IPR013785">
    <property type="entry name" value="Aldolase_TIM"/>
</dbReference>
<dbReference type="eggNOG" id="COG2070">
    <property type="taxonomic scope" value="Bacteria"/>
</dbReference>
<dbReference type="Proteomes" id="UP000010384">
    <property type="component" value="Chromosome"/>
</dbReference>
<dbReference type="PATRIC" id="fig|251229.3.peg.1794"/>
<dbReference type="InterPro" id="IPR007570">
    <property type="entry name" value="Uncharacterised_Ycf23"/>
</dbReference>
<proteinExistence type="predicted"/>
<gene>
    <name evidence="1" type="ORF">Chro_1519</name>
</gene>
<dbReference type="KEGG" id="cthe:Chro_1519"/>
<dbReference type="Gene3D" id="3.20.20.70">
    <property type="entry name" value="Aldolase class I"/>
    <property type="match status" value="1"/>
</dbReference>
<dbReference type="STRING" id="251229.Chro_1519"/>
<dbReference type="InParanoid" id="K9TXC0"/>
<dbReference type="AlphaFoldDB" id="K9TXC0"/>